<dbReference type="EMBL" id="PGGS01000166">
    <property type="protein sequence ID" value="PNH07707.1"/>
    <property type="molecule type" value="Genomic_DNA"/>
</dbReference>
<comment type="caution">
    <text evidence="2">The sequence shown here is derived from an EMBL/GenBank/DDBJ whole genome shotgun (WGS) entry which is preliminary data.</text>
</comment>
<accession>A0A2J8A5C8</accession>
<reference evidence="2 3" key="1">
    <citation type="journal article" date="2017" name="Mol. Biol. Evol.">
        <title>The 4-celled Tetrabaena socialis nuclear genome reveals the essential components for genetic control of cell number at the origin of multicellularity in the volvocine lineage.</title>
        <authorList>
            <person name="Featherston J."/>
            <person name="Arakaki Y."/>
            <person name="Hanschen E.R."/>
            <person name="Ferris P.J."/>
            <person name="Michod R.E."/>
            <person name="Olson B.J.S.C."/>
            <person name="Nozaki H."/>
            <person name="Durand P.M."/>
        </authorList>
    </citation>
    <scope>NUCLEOTIDE SEQUENCE [LARGE SCALE GENOMIC DNA]</scope>
    <source>
        <strain evidence="2 3">NIES-571</strain>
    </source>
</reference>
<gene>
    <name evidence="2" type="ORF">TSOC_005855</name>
</gene>
<keyword evidence="1" id="KW-0732">Signal</keyword>
<feature type="signal peptide" evidence="1">
    <location>
        <begin position="1"/>
        <end position="16"/>
    </location>
</feature>
<feature type="chain" id="PRO_5014332330" evidence="1">
    <location>
        <begin position="17"/>
        <end position="61"/>
    </location>
</feature>
<evidence type="ECO:0000256" key="1">
    <source>
        <dbReference type="SAM" id="SignalP"/>
    </source>
</evidence>
<sequence length="61" mass="6452">MVVFALKLGVPCLANAATWIQDPAAAALCTPDLVPALLTNSSKDKLGPMMFLQLSHPESEN</sequence>
<keyword evidence="3" id="KW-1185">Reference proteome</keyword>
<organism evidence="2 3">
    <name type="scientific">Tetrabaena socialis</name>
    <dbReference type="NCBI Taxonomy" id="47790"/>
    <lineage>
        <taxon>Eukaryota</taxon>
        <taxon>Viridiplantae</taxon>
        <taxon>Chlorophyta</taxon>
        <taxon>core chlorophytes</taxon>
        <taxon>Chlorophyceae</taxon>
        <taxon>CS clade</taxon>
        <taxon>Chlamydomonadales</taxon>
        <taxon>Tetrabaenaceae</taxon>
        <taxon>Tetrabaena</taxon>
    </lineage>
</organism>
<name>A0A2J8A5C8_9CHLO</name>
<dbReference type="Proteomes" id="UP000236333">
    <property type="component" value="Unassembled WGS sequence"/>
</dbReference>
<proteinExistence type="predicted"/>
<evidence type="ECO:0000313" key="3">
    <source>
        <dbReference type="Proteomes" id="UP000236333"/>
    </source>
</evidence>
<evidence type="ECO:0000313" key="2">
    <source>
        <dbReference type="EMBL" id="PNH07707.1"/>
    </source>
</evidence>
<protein>
    <submittedName>
        <fullName evidence="2">Uncharacterized protein</fullName>
    </submittedName>
</protein>
<dbReference type="AlphaFoldDB" id="A0A2J8A5C8"/>